<keyword evidence="4 12" id="KW-0227">DNA damage</keyword>
<evidence type="ECO:0000256" key="2">
    <source>
        <dbReference type="ARBA" id="ARBA00022485"/>
    </source>
</evidence>
<dbReference type="PROSITE" id="PS00764">
    <property type="entry name" value="ENDONUCLEASE_III_1"/>
    <property type="match status" value="1"/>
</dbReference>
<evidence type="ECO:0000256" key="5">
    <source>
        <dbReference type="ARBA" id="ARBA00022801"/>
    </source>
</evidence>
<comment type="function">
    <text evidence="12">DNA repair enzyme that has both DNA N-glycosylase activity and AP-lyase activity. The DNA N-glycosylase activity releases various damaged pyrimidines from DNA by cleaving the N-glycosidic bond, leaving an AP (apurinic/apyrimidinic) site. The AP-lyase activity cleaves the phosphodiester bond 3' to the AP site by a beta-elimination, leaving a 3'-terminal unsaturated sugar and a product with a terminal 5'-phosphate.</text>
</comment>
<dbReference type="Gene3D" id="1.10.1670.10">
    <property type="entry name" value="Helix-hairpin-Helix base-excision DNA repair enzymes (C-terminal)"/>
    <property type="match status" value="1"/>
</dbReference>
<keyword evidence="5 12" id="KW-0378">Hydrolase</keyword>
<feature type="binding site" evidence="12">
    <location>
        <position position="207"/>
    </location>
    <ligand>
        <name>[4Fe-4S] cluster</name>
        <dbReference type="ChEBI" id="CHEBI:49883"/>
    </ligand>
</feature>
<dbReference type="PANTHER" id="PTHR10359">
    <property type="entry name" value="A/G-SPECIFIC ADENINE GLYCOSYLASE/ENDONUCLEASE III"/>
    <property type="match status" value="1"/>
</dbReference>
<evidence type="ECO:0000313" key="14">
    <source>
        <dbReference type="EMBL" id="SUB76321.1"/>
    </source>
</evidence>
<keyword evidence="11 12" id="KW-0326">Glycosidase</keyword>
<dbReference type="InterPro" id="IPR011257">
    <property type="entry name" value="DNA_glycosylase"/>
</dbReference>
<dbReference type="GO" id="GO:0003677">
    <property type="term" value="F:DNA binding"/>
    <property type="evidence" value="ECO:0007669"/>
    <property type="project" value="UniProtKB-UniRule"/>
</dbReference>
<dbReference type="GO" id="GO:0019104">
    <property type="term" value="F:DNA N-glycosylase activity"/>
    <property type="evidence" value="ECO:0007669"/>
    <property type="project" value="UniProtKB-UniRule"/>
</dbReference>
<dbReference type="InterPro" id="IPR004035">
    <property type="entry name" value="Endouclease-III_FeS-bd_BS"/>
</dbReference>
<dbReference type="AlphaFoldDB" id="A0A379DFD3"/>
<comment type="catalytic activity">
    <reaction evidence="12">
        <text>2'-deoxyribonucleotide-(2'-deoxyribose 5'-phosphate)-2'-deoxyribonucleotide-DNA = a 3'-end 2'-deoxyribonucleotide-(2,3-dehydro-2,3-deoxyribose 5'-phosphate)-DNA + a 5'-end 5'-phospho-2'-deoxyribonucleoside-DNA + H(+)</text>
        <dbReference type="Rhea" id="RHEA:66592"/>
        <dbReference type="Rhea" id="RHEA-COMP:13180"/>
        <dbReference type="Rhea" id="RHEA-COMP:16897"/>
        <dbReference type="Rhea" id="RHEA-COMP:17067"/>
        <dbReference type="ChEBI" id="CHEBI:15378"/>
        <dbReference type="ChEBI" id="CHEBI:136412"/>
        <dbReference type="ChEBI" id="CHEBI:157695"/>
        <dbReference type="ChEBI" id="CHEBI:167181"/>
        <dbReference type="EC" id="4.2.99.18"/>
    </reaction>
</comment>
<evidence type="ECO:0000256" key="6">
    <source>
        <dbReference type="ARBA" id="ARBA00023004"/>
    </source>
</evidence>
<evidence type="ECO:0000256" key="10">
    <source>
        <dbReference type="ARBA" id="ARBA00023239"/>
    </source>
</evidence>
<evidence type="ECO:0000256" key="12">
    <source>
        <dbReference type="HAMAP-Rule" id="MF_00942"/>
    </source>
</evidence>
<comment type="similarity">
    <text evidence="1 12">Belongs to the Nth/MutY family.</text>
</comment>
<dbReference type="GO" id="GO:0006285">
    <property type="term" value="P:base-excision repair, AP site formation"/>
    <property type="evidence" value="ECO:0007669"/>
    <property type="project" value="TreeGrafter"/>
</dbReference>
<feature type="binding site" evidence="12">
    <location>
        <position position="201"/>
    </location>
    <ligand>
        <name>[4Fe-4S] cluster</name>
        <dbReference type="ChEBI" id="CHEBI:49883"/>
    </ligand>
</feature>
<dbReference type="GO" id="GO:0046872">
    <property type="term" value="F:metal ion binding"/>
    <property type="evidence" value="ECO:0007669"/>
    <property type="project" value="UniProtKB-KW"/>
</dbReference>
<dbReference type="InterPro" id="IPR003265">
    <property type="entry name" value="HhH-GPD_domain"/>
</dbReference>
<dbReference type="HAMAP" id="MF_00942">
    <property type="entry name" value="Nth"/>
    <property type="match status" value="1"/>
</dbReference>
<organism evidence="14 15">
    <name type="scientific">Peptoniphilus indolicus</name>
    <dbReference type="NCBI Taxonomy" id="33030"/>
    <lineage>
        <taxon>Bacteria</taxon>
        <taxon>Bacillati</taxon>
        <taxon>Bacillota</taxon>
        <taxon>Tissierellia</taxon>
        <taxon>Tissierellales</taxon>
        <taxon>Peptoniphilaceae</taxon>
        <taxon>Peptoniphilus</taxon>
    </lineage>
</organism>
<sequence length="216" mass="24560">MRKILTKKEADEVLDLLEELHPDARCELEHRTPFELLIATILSAQCTDVRVNAVTEELFKVANTPEQFVEMGLEEIKRWIKPCGFYNNKAKNILSASEVLISEYNSEVPNIIEELMQLPGVGRKTANVVASNCFGVPAIAVDTHVFRLSNRIGFVNEKDVEKTELALQKKIDKSRWTLAHHTLIFHGRRVCKARKPLCENCNIIDYCRHYLGGNNG</sequence>
<dbReference type="Proteomes" id="UP000254777">
    <property type="component" value="Unassembled WGS sequence"/>
</dbReference>
<keyword evidence="6 12" id="KW-0408">Iron</keyword>
<dbReference type="SMART" id="SM00478">
    <property type="entry name" value="ENDO3c"/>
    <property type="match status" value="1"/>
</dbReference>
<keyword evidence="9 12" id="KW-0234">DNA repair</keyword>
<keyword evidence="8 12" id="KW-0238">DNA-binding</keyword>
<dbReference type="GO" id="GO:0051539">
    <property type="term" value="F:4 iron, 4 sulfur cluster binding"/>
    <property type="evidence" value="ECO:0007669"/>
    <property type="project" value="UniProtKB-UniRule"/>
</dbReference>
<dbReference type="NCBIfam" id="TIGR01083">
    <property type="entry name" value="nth"/>
    <property type="match status" value="1"/>
</dbReference>
<dbReference type="FunFam" id="1.10.340.30:FF:000001">
    <property type="entry name" value="Endonuclease III"/>
    <property type="match status" value="1"/>
</dbReference>
<dbReference type="RefSeq" id="WP_004822272.1">
    <property type="nucleotide sequence ID" value="NZ_UGTH01000001.1"/>
</dbReference>
<keyword evidence="14" id="KW-0540">Nuclease</keyword>
<feature type="binding site" evidence="12">
    <location>
        <position position="198"/>
    </location>
    <ligand>
        <name>[4Fe-4S] cluster</name>
        <dbReference type="ChEBI" id="CHEBI:49883"/>
    </ligand>
</feature>
<dbReference type="GO" id="GO:0140078">
    <property type="term" value="F:class I DNA-(apurinic or apyrimidinic site) endonuclease activity"/>
    <property type="evidence" value="ECO:0007669"/>
    <property type="project" value="UniProtKB-EC"/>
</dbReference>
<dbReference type="CDD" id="cd00056">
    <property type="entry name" value="ENDO3c"/>
    <property type="match status" value="1"/>
</dbReference>
<keyword evidence="7 12" id="KW-0411">Iron-sulfur</keyword>
<protein>
    <recommendedName>
        <fullName evidence="12">Endonuclease III</fullName>
        <ecNumber evidence="12">4.2.99.18</ecNumber>
    </recommendedName>
    <alternativeName>
        <fullName evidence="12">DNA-(apurinic or apyrimidinic site) lyase</fullName>
    </alternativeName>
</protein>
<reference evidence="14 15" key="1">
    <citation type="submission" date="2018-06" db="EMBL/GenBank/DDBJ databases">
        <authorList>
            <consortium name="Pathogen Informatics"/>
            <person name="Doyle S."/>
        </authorList>
    </citation>
    <scope>NUCLEOTIDE SEQUENCE [LARGE SCALE GENOMIC DNA]</scope>
    <source>
        <strain evidence="14 15">NCTC11088</strain>
    </source>
</reference>
<evidence type="ECO:0000256" key="7">
    <source>
        <dbReference type="ARBA" id="ARBA00023014"/>
    </source>
</evidence>
<dbReference type="FunFam" id="1.10.1670.10:FF:000001">
    <property type="entry name" value="Endonuclease III"/>
    <property type="match status" value="1"/>
</dbReference>
<evidence type="ECO:0000256" key="8">
    <source>
        <dbReference type="ARBA" id="ARBA00023125"/>
    </source>
</evidence>
<evidence type="ECO:0000256" key="11">
    <source>
        <dbReference type="ARBA" id="ARBA00023295"/>
    </source>
</evidence>
<keyword evidence="10 12" id="KW-0456">Lyase</keyword>
<dbReference type="Pfam" id="PF10576">
    <property type="entry name" value="EndIII_4Fe-2S"/>
    <property type="match status" value="1"/>
</dbReference>
<dbReference type="Pfam" id="PF00633">
    <property type="entry name" value="HHH"/>
    <property type="match status" value="1"/>
</dbReference>
<dbReference type="SUPFAM" id="SSF48150">
    <property type="entry name" value="DNA-glycosylase"/>
    <property type="match status" value="1"/>
</dbReference>
<evidence type="ECO:0000256" key="3">
    <source>
        <dbReference type="ARBA" id="ARBA00022723"/>
    </source>
</evidence>
<feature type="binding site" evidence="12">
    <location>
        <position position="191"/>
    </location>
    <ligand>
        <name>[4Fe-4S] cluster</name>
        <dbReference type="ChEBI" id="CHEBI:49883"/>
    </ligand>
</feature>
<feature type="domain" description="HhH-GPD" evidence="13">
    <location>
        <begin position="42"/>
        <end position="189"/>
    </location>
</feature>
<dbReference type="SMART" id="SM00525">
    <property type="entry name" value="FES"/>
    <property type="match status" value="1"/>
</dbReference>
<evidence type="ECO:0000256" key="4">
    <source>
        <dbReference type="ARBA" id="ARBA00022763"/>
    </source>
</evidence>
<dbReference type="InterPro" id="IPR005759">
    <property type="entry name" value="Nth"/>
</dbReference>
<gene>
    <name evidence="12 14" type="primary">nth</name>
    <name evidence="14" type="ORF">NCTC11088_02138</name>
</gene>
<dbReference type="EC" id="4.2.99.18" evidence="12"/>
<dbReference type="PIRSF" id="PIRSF001435">
    <property type="entry name" value="Nth"/>
    <property type="match status" value="1"/>
</dbReference>
<dbReference type="PANTHER" id="PTHR10359:SF18">
    <property type="entry name" value="ENDONUCLEASE III"/>
    <property type="match status" value="1"/>
</dbReference>
<dbReference type="InterPro" id="IPR000445">
    <property type="entry name" value="HhH_motif"/>
</dbReference>
<evidence type="ECO:0000313" key="15">
    <source>
        <dbReference type="Proteomes" id="UP000254777"/>
    </source>
</evidence>
<keyword evidence="3 12" id="KW-0479">Metal-binding</keyword>
<evidence type="ECO:0000259" key="13">
    <source>
        <dbReference type="SMART" id="SM00478"/>
    </source>
</evidence>
<evidence type="ECO:0000256" key="1">
    <source>
        <dbReference type="ARBA" id="ARBA00008343"/>
    </source>
</evidence>
<proteinExistence type="inferred from homology"/>
<dbReference type="Gene3D" id="1.10.340.30">
    <property type="entry name" value="Hypothetical protein, domain 2"/>
    <property type="match status" value="1"/>
</dbReference>
<dbReference type="EMBL" id="UGTH01000001">
    <property type="protein sequence ID" value="SUB76321.1"/>
    <property type="molecule type" value="Genomic_DNA"/>
</dbReference>
<evidence type="ECO:0000256" key="9">
    <source>
        <dbReference type="ARBA" id="ARBA00023204"/>
    </source>
</evidence>
<keyword evidence="2 12" id="KW-0004">4Fe-4S</keyword>
<comment type="cofactor">
    <cofactor evidence="12">
        <name>[4Fe-4S] cluster</name>
        <dbReference type="ChEBI" id="CHEBI:49883"/>
    </cofactor>
    <text evidence="12">Binds 1 [4Fe-4S] cluster.</text>
</comment>
<dbReference type="InterPro" id="IPR003651">
    <property type="entry name" value="Endonuclease3_FeS-loop_motif"/>
</dbReference>
<accession>A0A379DFD3</accession>
<dbReference type="InterPro" id="IPR023170">
    <property type="entry name" value="HhH_base_excis_C"/>
</dbReference>
<keyword evidence="14" id="KW-0255">Endonuclease</keyword>
<name>A0A379DFD3_9FIRM</name>
<dbReference type="Pfam" id="PF00730">
    <property type="entry name" value="HhH-GPD"/>
    <property type="match status" value="1"/>
</dbReference>